<dbReference type="STRING" id="101091.A0A1C7NS80"/>
<dbReference type="InParanoid" id="A0A1C7NS80"/>
<reference evidence="4 5" key="1">
    <citation type="submission" date="2016-03" db="EMBL/GenBank/DDBJ databases">
        <title>Choanephora cucurbitarum.</title>
        <authorList>
            <person name="Min B."/>
            <person name="Park H."/>
            <person name="Park J.-H."/>
            <person name="Shin H.-D."/>
            <person name="Choi I.-G."/>
        </authorList>
    </citation>
    <scope>NUCLEOTIDE SEQUENCE [LARGE SCALE GENOMIC DNA]</scope>
    <source>
        <strain evidence="4 5">KUS-F28377</strain>
    </source>
</reference>
<feature type="repeat" description="WD" evidence="3">
    <location>
        <begin position="11"/>
        <end position="56"/>
    </location>
</feature>
<proteinExistence type="predicted"/>
<organism evidence="4 5">
    <name type="scientific">Choanephora cucurbitarum</name>
    <dbReference type="NCBI Taxonomy" id="101091"/>
    <lineage>
        <taxon>Eukaryota</taxon>
        <taxon>Fungi</taxon>
        <taxon>Fungi incertae sedis</taxon>
        <taxon>Mucoromycota</taxon>
        <taxon>Mucoromycotina</taxon>
        <taxon>Mucoromycetes</taxon>
        <taxon>Mucorales</taxon>
        <taxon>Mucorineae</taxon>
        <taxon>Choanephoraceae</taxon>
        <taxon>Choanephoroideae</taxon>
        <taxon>Choanephora</taxon>
    </lineage>
</organism>
<dbReference type="InterPro" id="IPR015943">
    <property type="entry name" value="WD40/YVTN_repeat-like_dom_sf"/>
</dbReference>
<evidence type="ECO:0000313" key="4">
    <source>
        <dbReference type="EMBL" id="OBZ91898.1"/>
    </source>
</evidence>
<dbReference type="PRINTS" id="PR00320">
    <property type="entry name" value="GPROTEINBRPT"/>
</dbReference>
<evidence type="ECO:0000256" key="1">
    <source>
        <dbReference type="ARBA" id="ARBA00022574"/>
    </source>
</evidence>
<gene>
    <name evidence="4" type="primary">wdr53</name>
    <name evidence="4" type="ORF">A0J61_00036</name>
</gene>
<evidence type="ECO:0000256" key="3">
    <source>
        <dbReference type="PROSITE-ProRule" id="PRU00221"/>
    </source>
</evidence>
<accession>A0A1C7NS80</accession>
<dbReference type="OrthoDB" id="2161379at2759"/>
<keyword evidence="2" id="KW-0677">Repeat</keyword>
<dbReference type="EMBL" id="LUGH01000001">
    <property type="protein sequence ID" value="OBZ91898.1"/>
    <property type="molecule type" value="Genomic_DNA"/>
</dbReference>
<dbReference type="InterPro" id="IPR036322">
    <property type="entry name" value="WD40_repeat_dom_sf"/>
</dbReference>
<dbReference type="AlphaFoldDB" id="A0A1C7NS80"/>
<dbReference type="SUPFAM" id="SSF50978">
    <property type="entry name" value="WD40 repeat-like"/>
    <property type="match status" value="1"/>
</dbReference>
<dbReference type="Pfam" id="PF00400">
    <property type="entry name" value="WD40"/>
    <property type="match status" value="2"/>
</dbReference>
<dbReference type="PROSITE" id="PS00678">
    <property type="entry name" value="WD_REPEATS_1"/>
    <property type="match status" value="2"/>
</dbReference>
<keyword evidence="1 3" id="KW-0853">WD repeat</keyword>
<sequence length="306" mass="33725">MMEVLEPLIELKGHKGSIISLEYSESSVIGDHLLASGSEDNTCRIWDLKSTRVAKGIKGFSEPVTSIKFAQKSSLPLIYIASGTKVHTFDLRNESVMLTEPIQTYEFSKDEINQIDVNENNKFMATADDEGVVNVIWSGGMDSKVYEWDFSRGLPTNIYDMSNKEPSAKQMFNPPFVYNMAVSSDGEWIAAGLGDTSIQLLSPPNKKQKKSELQEKRLEDGHNTLVNCLSFVSTTHLLSGSANGQVALWDLNTLEKRAFKTNDSFGRLNSLCVLESDNKDAMLQFAAAGTSQSNQSGALSIFTIKA</sequence>
<dbReference type="Gene3D" id="2.130.10.10">
    <property type="entry name" value="YVTN repeat-like/Quinoprotein amine dehydrogenase"/>
    <property type="match status" value="1"/>
</dbReference>
<dbReference type="InterPro" id="IPR001680">
    <property type="entry name" value="WD40_rpt"/>
</dbReference>
<name>A0A1C7NS80_9FUNG</name>
<dbReference type="SMART" id="SM00320">
    <property type="entry name" value="WD40"/>
    <property type="match status" value="5"/>
</dbReference>
<dbReference type="PANTHER" id="PTHR45296">
    <property type="entry name" value="TRANSDUCIN/WD40 REPEAT-LIKE SUPERFAMILY PROTEIN"/>
    <property type="match status" value="1"/>
</dbReference>
<comment type="caution">
    <text evidence="4">The sequence shown here is derived from an EMBL/GenBank/DDBJ whole genome shotgun (WGS) entry which is preliminary data.</text>
</comment>
<dbReference type="InterPro" id="IPR019775">
    <property type="entry name" value="WD40_repeat_CS"/>
</dbReference>
<keyword evidence="5" id="KW-1185">Reference proteome</keyword>
<dbReference type="Proteomes" id="UP000093000">
    <property type="component" value="Unassembled WGS sequence"/>
</dbReference>
<dbReference type="PANTHER" id="PTHR45296:SF1">
    <property type="entry name" value="TRANSDUCIN_WD40 REPEAT-LIKE SUPERFAMILY PROTEIN"/>
    <property type="match status" value="1"/>
</dbReference>
<evidence type="ECO:0000256" key="2">
    <source>
        <dbReference type="ARBA" id="ARBA00022737"/>
    </source>
</evidence>
<dbReference type="PROSITE" id="PS50082">
    <property type="entry name" value="WD_REPEATS_2"/>
    <property type="match status" value="2"/>
</dbReference>
<dbReference type="InterPro" id="IPR020472">
    <property type="entry name" value="WD40_PAC1"/>
</dbReference>
<dbReference type="PROSITE" id="PS50294">
    <property type="entry name" value="WD_REPEATS_REGION"/>
    <property type="match status" value="2"/>
</dbReference>
<protein>
    <submittedName>
        <fullName evidence="4">WD repeat-containing protein 53</fullName>
    </submittedName>
</protein>
<feature type="repeat" description="WD" evidence="3">
    <location>
        <begin position="219"/>
        <end position="259"/>
    </location>
</feature>
<evidence type="ECO:0000313" key="5">
    <source>
        <dbReference type="Proteomes" id="UP000093000"/>
    </source>
</evidence>